<comment type="similarity">
    <text evidence="1">Belongs to the peptidase M20 family.</text>
</comment>
<dbReference type="CDD" id="cd03884">
    <property type="entry name" value="M20_bAS"/>
    <property type="match status" value="1"/>
</dbReference>
<dbReference type="Proteomes" id="UP000197065">
    <property type="component" value="Unassembled WGS sequence"/>
</dbReference>
<dbReference type="SUPFAM" id="SSF53187">
    <property type="entry name" value="Zn-dependent exopeptidases"/>
    <property type="match status" value="1"/>
</dbReference>
<dbReference type="GO" id="GO:0046872">
    <property type="term" value="F:metal ion binding"/>
    <property type="evidence" value="ECO:0007669"/>
    <property type="project" value="UniProtKB-KW"/>
</dbReference>
<keyword evidence="3" id="KW-0862">Zinc</keyword>
<evidence type="ECO:0000313" key="5">
    <source>
        <dbReference type="Proteomes" id="UP000197065"/>
    </source>
</evidence>
<proteinExistence type="inferred from homology"/>
<dbReference type="RefSeq" id="WP_088563060.1">
    <property type="nucleotide sequence ID" value="NZ_FYEH01000021.1"/>
</dbReference>
<accession>A0A212S2X1</accession>
<feature type="binding site" evidence="3">
    <location>
        <position position="191"/>
    </location>
    <ligand>
        <name>Zn(2+)</name>
        <dbReference type="ChEBI" id="CHEBI:29105"/>
        <label>1</label>
    </ligand>
</feature>
<organism evidence="4 5">
    <name type="scientific">Arboricoccus pini</name>
    <dbReference type="NCBI Taxonomy" id="1963835"/>
    <lineage>
        <taxon>Bacteria</taxon>
        <taxon>Pseudomonadati</taxon>
        <taxon>Pseudomonadota</taxon>
        <taxon>Alphaproteobacteria</taxon>
        <taxon>Geminicoccales</taxon>
        <taxon>Geminicoccaceae</taxon>
        <taxon>Arboricoccus</taxon>
    </lineage>
</organism>
<evidence type="ECO:0000256" key="2">
    <source>
        <dbReference type="ARBA" id="ARBA00022801"/>
    </source>
</evidence>
<name>A0A212S2X1_9PROT</name>
<evidence type="ECO:0000256" key="1">
    <source>
        <dbReference type="ARBA" id="ARBA00006153"/>
    </source>
</evidence>
<gene>
    <name evidence="4" type="ORF">SAMN07250955_12128</name>
</gene>
<keyword evidence="3" id="KW-0479">Metal-binding</keyword>
<reference evidence="4 5" key="1">
    <citation type="submission" date="2017-06" db="EMBL/GenBank/DDBJ databases">
        <authorList>
            <person name="Kim H.J."/>
            <person name="Triplett B.A."/>
        </authorList>
    </citation>
    <scope>NUCLEOTIDE SEQUENCE [LARGE SCALE GENOMIC DNA]</scope>
    <source>
        <strain evidence="4 5">B29T1</strain>
    </source>
</reference>
<dbReference type="Pfam" id="PF01546">
    <property type="entry name" value="Peptidase_M20"/>
    <property type="match status" value="1"/>
</dbReference>
<dbReference type="OrthoDB" id="9808195at2"/>
<dbReference type="InterPro" id="IPR036264">
    <property type="entry name" value="Bact_exopeptidase_dim_dom"/>
</dbReference>
<dbReference type="PANTHER" id="PTHR32494:SF5">
    <property type="entry name" value="ALLANTOATE AMIDOHYDROLASE"/>
    <property type="match status" value="1"/>
</dbReference>
<dbReference type="SUPFAM" id="SSF55031">
    <property type="entry name" value="Bacterial exopeptidase dimerisation domain"/>
    <property type="match status" value="1"/>
</dbReference>
<dbReference type="AlphaFoldDB" id="A0A212S2X1"/>
<dbReference type="NCBIfam" id="NF006772">
    <property type="entry name" value="PRK09290.2-1"/>
    <property type="match status" value="1"/>
</dbReference>
<keyword evidence="5" id="KW-1185">Reference proteome</keyword>
<feature type="binding site" evidence="3">
    <location>
        <position position="92"/>
    </location>
    <ligand>
        <name>Zn(2+)</name>
        <dbReference type="ChEBI" id="CHEBI:29105"/>
        <label>2</label>
    </ligand>
</feature>
<feature type="binding site" evidence="3">
    <location>
        <position position="131"/>
    </location>
    <ligand>
        <name>Zn(2+)</name>
        <dbReference type="ChEBI" id="CHEBI:29105"/>
        <label>2</label>
    </ligand>
</feature>
<dbReference type="InterPro" id="IPR010158">
    <property type="entry name" value="Amidase_Cbmase"/>
</dbReference>
<feature type="binding site" evidence="3">
    <location>
        <position position="383"/>
    </location>
    <ligand>
        <name>Zn(2+)</name>
        <dbReference type="ChEBI" id="CHEBI:29105"/>
        <label>2</label>
    </ligand>
</feature>
<dbReference type="EMBL" id="FYEH01000021">
    <property type="protein sequence ID" value="SNB79476.1"/>
    <property type="molecule type" value="Genomic_DNA"/>
</dbReference>
<evidence type="ECO:0000256" key="3">
    <source>
        <dbReference type="PIRSR" id="PIRSR001235-1"/>
    </source>
</evidence>
<dbReference type="NCBIfam" id="TIGR01879">
    <property type="entry name" value="hydantase"/>
    <property type="match status" value="1"/>
</dbReference>
<dbReference type="Gene3D" id="3.30.70.360">
    <property type="match status" value="1"/>
</dbReference>
<feature type="binding site" evidence="3">
    <location>
        <position position="81"/>
    </location>
    <ligand>
        <name>Zn(2+)</name>
        <dbReference type="ChEBI" id="CHEBI:29105"/>
        <label>1</label>
    </ligand>
</feature>
<keyword evidence="2 4" id="KW-0378">Hydrolase</keyword>
<evidence type="ECO:0000313" key="4">
    <source>
        <dbReference type="EMBL" id="SNB79476.1"/>
    </source>
</evidence>
<sequence>MPLVDPARFLACFNTFSAIGGLPNGGLDRPTLSDADKAARDLLAEIFKAEGFRLMVDAIGNMFGILDLAGEDAPAIMTGSHLDSQPTAGRFDGQLGVVAGLQAAIAVRDACKRGEILPTHNLVVVNWTNEEGARFQPSLLGSGVYTGQRTLEESLRPRDQDGRSVAEELARIAYAGSDADLPFPAAYLELHIEQSTVMEKSGQRLGAFIDQWGAFKFQVAFHGRQAHTGPTAMEDRRDAMLAAGHLITAVRGLYEAAAGTLYTSVARLEIDPNSPNTVPSLVIAHVELRSPDAAILETAEAGLMRAIEVAAEAAGVTFELRRAERRGIRQFSQDLFALAEREAAAMGERFARLHCATAHDGSMMTLLGPALVLTIPCRDGITHHPDEFASDADMVLGTEHLARMLSVLVTD</sequence>
<dbReference type="PIRSF" id="PIRSF001235">
    <property type="entry name" value="Amidase_carbamoylase"/>
    <property type="match status" value="1"/>
</dbReference>
<dbReference type="Gene3D" id="3.40.630.10">
    <property type="entry name" value="Zn peptidases"/>
    <property type="match status" value="1"/>
</dbReference>
<dbReference type="PANTHER" id="PTHR32494">
    <property type="entry name" value="ALLANTOATE DEIMINASE-RELATED"/>
    <property type="match status" value="1"/>
</dbReference>
<feature type="binding site" evidence="3">
    <location>
        <position position="92"/>
    </location>
    <ligand>
        <name>Zn(2+)</name>
        <dbReference type="ChEBI" id="CHEBI:29105"/>
        <label>1</label>
    </ligand>
</feature>
<protein>
    <submittedName>
        <fullName evidence="4">N-carbamoyl-L-amino-acid hydrolase</fullName>
    </submittedName>
</protein>
<comment type="cofactor">
    <cofactor evidence="3">
        <name>Zn(2+)</name>
        <dbReference type="ChEBI" id="CHEBI:29105"/>
    </cofactor>
    <text evidence="3">Binds 2 Zn(2+) ions per subunit.</text>
</comment>
<dbReference type="InterPro" id="IPR002933">
    <property type="entry name" value="Peptidase_M20"/>
</dbReference>
<dbReference type="GO" id="GO:0016813">
    <property type="term" value="F:hydrolase activity, acting on carbon-nitrogen (but not peptide) bonds, in linear amidines"/>
    <property type="evidence" value="ECO:0007669"/>
    <property type="project" value="InterPro"/>
</dbReference>